<proteinExistence type="predicted"/>
<feature type="compositionally biased region" description="Polar residues" evidence="1">
    <location>
        <begin position="407"/>
        <end position="420"/>
    </location>
</feature>
<feature type="region of interest" description="Disordered" evidence="1">
    <location>
        <begin position="385"/>
        <end position="429"/>
    </location>
</feature>
<feature type="compositionally biased region" description="Polar residues" evidence="1">
    <location>
        <begin position="385"/>
        <end position="394"/>
    </location>
</feature>
<evidence type="ECO:0000256" key="1">
    <source>
        <dbReference type="SAM" id="MobiDB-lite"/>
    </source>
</evidence>
<evidence type="ECO:0000313" key="3">
    <source>
        <dbReference type="Proteomes" id="UP000016930"/>
    </source>
</evidence>
<dbReference type="Proteomes" id="UP000016930">
    <property type="component" value="Unassembled WGS sequence"/>
</dbReference>
<keyword evidence="3" id="KW-1185">Reference proteome</keyword>
<name>M2PWM3_CERS8</name>
<gene>
    <name evidence="2" type="ORF">CERSUDRAFT_69833</name>
</gene>
<accession>M2PWM3</accession>
<dbReference type="AlphaFoldDB" id="M2PWM3"/>
<sequence length="572" mass="62676">MQPPVTYPAYPSQELDDDLIPPIFHQSSSQLLPGLADHMYYEEQGGSCNPALAYHRDSRFGAEPWTSMPANVSWTPTTAYTELDTPSSTGIWEDGPETGLGPQFYDFTPSPLSSYSPSFDGDLYAQTPCAGYGSSLLESYPQEQQAHLANVEGPTHSLGVDPIYNEAEAAFPISPAYDAMPQHLTTDDQVGWTEQGHVPFPADHCFMHDHDGDVGVETGFAGDVVPRNHSENRNTPEEDLSQQTKSLVYQEPFEPVQHPLAQFPQLGQAQVHPGTSMDYTAPLYGMYDQSGSSQPIASPAVAHGECTTALRDHRYVHDEPSHKVVLGKRRAEEMEEEPAPYGFKYIRLDGPLHRIRVVNVEDRWPVYAFRFVNIFPEHYETMPASSGITESATEVSRDGSGELTEADTASDTTGPETPSVQPEVEEPVGRGGRGDFELILGIIVPRGRESDLQSALQPVLPACAACKKAKAKCRRDSPKDVCEYVGVLTTLFLGAALSQATTRVAWEQLLQSGRKLKSPVPDVKGLGNVAIIGFLTVAQRSAAGVEKRKRRLRTKSFLSAWVQIYGPSTVEP</sequence>
<dbReference type="HOGENOM" id="CLU_485696_0_0_1"/>
<reference evidence="2 3" key="1">
    <citation type="journal article" date="2012" name="Proc. Natl. Acad. Sci. U.S.A.">
        <title>Comparative genomics of Ceriporiopsis subvermispora and Phanerochaete chrysosporium provide insight into selective ligninolysis.</title>
        <authorList>
            <person name="Fernandez-Fueyo E."/>
            <person name="Ruiz-Duenas F.J."/>
            <person name="Ferreira P."/>
            <person name="Floudas D."/>
            <person name="Hibbett D.S."/>
            <person name="Canessa P."/>
            <person name="Larrondo L.F."/>
            <person name="James T.Y."/>
            <person name="Seelenfreund D."/>
            <person name="Lobos S."/>
            <person name="Polanco R."/>
            <person name="Tello M."/>
            <person name="Honda Y."/>
            <person name="Watanabe T."/>
            <person name="Watanabe T."/>
            <person name="Ryu J.S."/>
            <person name="Kubicek C.P."/>
            <person name="Schmoll M."/>
            <person name="Gaskell J."/>
            <person name="Hammel K.E."/>
            <person name="St John F.J."/>
            <person name="Vanden Wymelenberg A."/>
            <person name="Sabat G."/>
            <person name="Splinter BonDurant S."/>
            <person name="Syed K."/>
            <person name="Yadav J.S."/>
            <person name="Doddapaneni H."/>
            <person name="Subramanian V."/>
            <person name="Lavin J.L."/>
            <person name="Oguiza J.A."/>
            <person name="Perez G."/>
            <person name="Pisabarro A.G."/>
            <person name="Ramirez L."/>
            <person name="Santoyo F."/>
            <person name="Master E."/>
            <person name="Coutinho P.M."/>
            <person name="Henrissat B."/>
            <person name="Lombard V."/>
            <person name="Magnuson J.K."/>
            <person name="Kuees U."/>
            <person name="Hori C."/>
            <person name="Igarashi K."/>
            <person name="Samejima M."/>
            <person name="Held B.W."/>
            <person name="Barry K.W."/>
            <person name="LaButti K.M."/>
            <person name="Lapidus A."/>
            <person name="Lindquist E.A."/>
            <person name="Lucas S.M."/>
            <person name="Riley R."/>
            <person name="Salamov A.A."/>
            <person name="Hoffmeister D."/>
            <person name="Schwenk D."/>
            <person name="Hadar Y."/>
            <person name="Yarden O."/>
            <person name="de Vries R.P."/>
            <person name="Wiebenga A."/>
            <person name="Stenlid J."/>
            <person name="Eastwood D."/>
            <person name="Grigoriev I.V."/>
            <person name="Berka R.M."/>
            <person name="Blanchette R.A."/>
            <person name="Kersten P."/>
            <person name="Martinez A.T."/>
            <person name="Vicuna R."/>
            <person name="Cullen D."/>
        </authorList>
    </citation>
    <scope>NUCLEOTIDE SEQUENCE [LARGE SCALE GENOMIC DNA]</scope>
    <source>
        <strain evidence="2 3">B</strain>
    </source>
</reference>
<evidence type="ECO:0000313" key="2">
    <source>
        <dbReference type="EMBL" id="EMD41229.1"/>
    </source>
</evidence>
<protein>
    <submittedName>
        <fullName evidence="2">Uncharacterized protein</fullName>
    </submittedName>
</protein>
<organism evidence="2 3">
    <name type="scientific">Ceriporiopsis subvermispora (strain B)</name>
    <name type="common">White-rot fungus</name>
    <name type="synonym">Gelatoporia subvermispora</name>
    <dbReference type="NCBI Taxonomy" id="914234"/>
    <lineage>
        <taxon>Eukaryota</taxon>
        <taxon>Fungi</taxon>
        <taxon>Dikarya</taxon>
        <taxon>Basidiomycota</taxon>
        <taxon>Agaricomycotina</taxon>
        <taxon>Agaricomycetes</taxon>
        <taxon>Polyporales</taxon>
        <taxon>Gelatoporiaceae</taxon>
        <taxon>Gelatoporia</taxon>
    </lineage>
</organism>
<dbReference type="EMBL" id="KB445791">
    <property type="protein sequence ID" value="EMD41229.1"/>
    <property type="molecule type" value="Genomic_DNA"/>
</dbReference>